<keyword evidence="4" id="KW-0863">Zinc-finger</keyword>
<dbReference type="CDD" id="cd01439">
    <property type="entry name" value="TCCD_inducible_PARP_like"/>
    <property type="match status" value="1"/>
</dbReference>
<dbReference type="Pfam" id="PF00644">
    <property type="entry name" value="PARP"/>
    <property type="match status" value="1"/>
</dbReference>
<evidence type="ECO:0000259" key="8">
    <source>
        <dbReference type="PROSITE" id="PS51059"/>
    </source>
</evidence>
<sequence length="502" mass="57017">MRTSSEFPAAMTKQKVNITQQEHLARPVKRQLASNEHGQDPQARDPLPSKKIARAPAGKASCPDHNMALIPQEAHPEQQESPKYVQQVGEAGGPGPHQSVYHTKQQDGILICDNFLLGKCENGSLCSYHHTPQPYLWQLRLKAVRQWASLEGCAAEQLERLYCNMKDRATLKSSKGSSCVLNLDTLKLTSDWIYDKVRRLSNTSDPEVNPYFPTQWSVYWQNGNCWEKYEEATSLELEGAFQKGMWNHAFQIEDRIYNADLKEFTQTNIKTKYKRGLRHRPTFRTHTQLLPYLSSPACSESVHGICPQGAVPVASSEAAFARIFSDFHRTLPTETYSVCTIYRIQNKWLLQKYRSQKKFMSQGLTTSEKRALEKQLYHGTDQQCVQAICRMNFDPRVAGTHGAFYGQGSYFARNASYSHNYTSCGEGGHRYMLLAKVLVGKSAPGDHSYRRPPVLDSLKGTLYDSCVDSLSWPEIFVVFDSCQCYPSFLICYKMLSDPVMVE</sequence>
<evidence type="ECO:0000256" key="4">
    <source>
        <dbReference type="PROSITE-ProRule" id="PRU00723"/>
    </source>
</evidence>
<dbReference type="Gene3D" id="3.30.720.50">
    <property type="match status" value="1"/>
</dbReference>
<reference evidence="10" key="1">
    <citation type="submission" date="2025-08" db="UniProtKB">
        <authorList>
            <consortium name="RefSeq"/>
        </authorList>
    </citation>
    <scope>IDENTIFICATION</scope>
</reference>
<dbReference type="RefSeq" id="XP_030043391.1">
    <property type="nucleotide sequence ID" value="XM_030187531.1"/>
</dbReference>
<organism evidence="9 10">
    <name type="scientific">Microcaecilia unicolor</name>
    <dbReference type="NCBI Taxonomy" id="1415580"/>
    <lineage>
        <taxon>Eukaryota</taxon>
        <taxon>Metazoa</taxon>
        <taxon>Chordata</taxon>
        <taxon>Craniata</taxon>
        <taxon>Vertebrata</taxon>
        <taxon>Euteleostomi</taxon>
        <taxon>Amphibia</taxon>
        <taxon>Gymnophiona</taxon>
        <taxon>Siphonopidae</taxon>
        <taxon>Microcaecilia</taxon>
    </lineage>
</organism>
<dbReference type="PROSITE" id="PS50918">
    <property type="entry name" value="WWE"/>
    <property type="match status" value="1"/>
</dbReference>
<dbReference type="Pfam" id="PF02825">
    <property type="entry name" value="WWE"/>
    <property type="match status" value="1"/>
</dbReference>
<evidence type="ECO:0000256" key="2">
    <source>
        <dbReference type="ARBA" id="ARBA00023242"/>
    </source>
</evidence>
<dbReference type="InterPro" id="IPR000571">
    <property type="entry name" value="Znf_CCCH"/>
</dbReference>
<feature type="zinc finger region" description="C3H1-type" evidence="4">
    <location>
        <begin position="111"/>
        <end position="133"/>
    </location>
</feature>
<evidence type="ECO:0000313" key="10">
    <source>
        <dbReference type="RefSeq" id="XP_030043391.1"/>
    </source>
</evidence>
<dbReference type="OrthoDB" id="6133115at2759"/>
<protein>
    <submittedName>
        <fullName evidence="10">Protein mono-ADP-ribosyltransferase TIPARP-like</fullName>
    </submittedName>
</protein>
<accession>A0A6P7WQI3</accession>
<dbReference type="InParanoid" id="A0A6P7WQI3"/>
<name>A0A6P7WQI3_9AMPH</name>
<evidence type="ECO:0000256" key="1">
    <source>
        <dbReference type="ARBA" id="ARBA00004123"/>
    </source>
</evidence>
<dbReference type="GO" id="GO:0003950">
    <property type="term" value="F:NAD+ poly-ADP-ribosyltransferase activity"/>
    <property type="evidence" value="ECO:0007669"/>
    <property type="project" value="InterPro"/>
</dbReference>
<dbReference type="PANTHER" id="PTHR45740:SF6">
    <property type="entry name" value="PROTEIN MONO-ADP-RIBOSYLTRANSFERASE PARP12"/>
    <property type="match status" value="1"/>
</dbReference>
<dbReference type="SUPFAM" id="SSF56399">
    <property type="entry name" value="ADP-ribosylation"/>
    <property type="match status" value="1"/>
</dbReference>
<dbReference type="GO" id="GO:0005634">
    <property type="term" value="C:nucleus"/>
    <property type="evidence" value="ECO:0007669"/>
    <property type="project" value="UniProtKB-SubCell"/>
</dbReference>
<dbReference type="PROSITE" id="PS51059">
    <property type="entry name" value="PARP_CATALYTIC"/>
    <property type="match status" value="1"/>
</dbReference>
<feature type="domain" description="WWE" evidence="7">
    <location>
        <begin position="202"/>
        <end position="279"/>
    </location>
</feature>
<dbReference type="SUPFAM" id="SSF117839">
    <property type="entry name" value="WWE domain"/>
    <property type="match status" value="1"/>
</dbReference>
<evidence type="ECO:0000259" key="7">
    <source>
        <dbReference type="PROSITE" id="PS50918"/>
    </source>
</evidence>
<comment type="similarity">
    <text evidence="3">Belongs to the ARTD/PARP family.</text>
</comment>
<feature type="domain" description="PARP catalytic" evidence="8">
    <location>
        <begin position="293"/>
        <end position="502"/>
    </location>
</feature>
<evidence type="ECO:0000313" key="9">
    <source>
        <dbReference type="Proteomes" id="UP000515156"/>
    </source>
</evidence>
<evidence type="ECO:0000256" key="5">
    <source>
        <dbReference type="SAM" id="MobiDB-lite"/>
    </source>
</evidence>
<dbReference type="Gene3D" id="3.90.228.10">
    <property type="match status" value="1"/>
</dbReference>
<dbReference type="GeneID" id="115457867"/>
<dbReference type="Proteomes" id="UP000515156">
    <property type="component" value="Chromosome 14"/>
</dbReference>
<keyword evidence="2" id="KW-0539">Nucleus</keyword>
<keyword evidence="9" id="KW-1185">Reference proteome</keyword>
<dbReference type="InterPro" id="IPR037197">
    <property type="entry name" value="WWE_dom_sf"/>
</dbReference>
<dbReference type="InterPro" id="IPR012317">
    <property type="entry name" value="Poly(ADP-ribose)pol_cat_dom"/>
</dbReference>
<feature type="domain" description="C3H1-type" evidence="6">
    <location>
        <begin position="111"/>
        <end position="133"/>
    </location>
</feature>
<dbReference type="PANTHER" id="PTHR45740">
    <property type="entry name" value="POLY [ADP-RIBOSE] POLYMERASE"/>
    <property type="match status" value="1"/>
</dbReference>
<gene>
    <name evidence="10" type="primary">LOC115457867</name>
</gene>
<feature type="region of interest" description="Disordered" evidence="5">
    <location>
        <begin position="1"/>
        <end position="62"/>
    </location>
</feature>
<dbReference type="GO" id="GO:0008270">
    <property type="term" value="F:zinc ion binding"/>
    <property type="evidence" value="ECO:0007669"/>
    <property type="project" value="UniProtKB-KW"/>
</dbReference>
<dbReference type="GO" id="GO:1990404">
    <property type="term" value="F:NAD+-protein mono-ADP-ribosyltransferase activity"/>
    <property type="evidence" value="ECO:0007669"/>
    <property type="project" value="TreeGrafter"/>
</dbReference>
<proteinExistence type="inferred from homology"/>
<dbReference type="KEGG" id="muo:115457867"/>
<keyword evidence="4" id="KW-0862">Zinc</keyword>
<keyword evidence="4" id="KW-0479">Metal-binding</keyword>
<dbReference type="PROSITE" id="PS50103">
    <property type="entry name" value="ZF_C3H1"/>
    <property type="match status" value="1"/>
</dbReference>
<dbReference type="AlphaFoldDB" id="A0A6P7WQI3"/>
<comment type="subcellular location">
    <subcellularLocation>
        <location evidence="1">Nucleus</location>
    </subcellularLocation>
</comment>
<evidence type="ECO:0000256" key="3">
    <source>
        <dbReference type="ARBA" id="ARBA00024347"/>
    </source>
</evidence>
<dbReference type="InterPro" id="IPR004170">
    <property type="entry name" value="WWE_dom"/>
</dbReference>
<evidence type="ECO:0000259" key="6">
    <source>
        <dbReference type="PROSITE" id="PS50103"/>
    </source>
</evidence>
<dbReference type="InterPro" id="IPR051712">
    <property type="entry name" value="ARTD-AVP"/>
</dbReference>